<dbReference type="SMART" id="SM00980">
    <property type="entry name" value="THAP"/>
    <property type="match status" value="1"/>
</dbReference>
<feature type="domain" description="THAP-type" evidence="7">
    <location>
        <begin position="1"/>
        <end position="103"/>
    </location>
</feature>
<organism evidence="8">
    <name type="scientific">Parasteatoda tepidariorum</name>
    <name type="common">Common house spider</name>
    <name type="synonym">Achaearanea tepidariorum</name>
    <dbReference type="NCBI Taxonomy" id="114398"/>
    <lineage>
        <taxon>Eukaryota</taxon>
        <taxon>Metazoa</taxon>
        <taxon>Ecdysozoa</taxon>
        <taxon>Arthropoda</taxon>
        <taxon>Chelicerata</taxon>
        <taxon>Arachnida</taxon>
        <taxon>Araneae</taxon>
        <taxon>Araneomorphae</taxon>
        <taxon>Entelegynae</taxon>
        <taxon>Araneoidea</taxon>
        <taxon>Theridiidae</taxon>
        <taxon>Parasteatoda</taxon>
    </lineage>
</organism>
<dbReference type="Pfam" id="PF05485">
    <property type="entry name" value="THAP"/>
    <property type="match status" value="1"/>
</dbReference>
<protein>
    <recommendedName>
        <fullName evidence="7">THAP-type domain-containing protein</fullName>
    </recommendedName>
</protein>
<keyword evidence="1" id="KW-0479">Metal-binding</keyword>
<keyword evidence="4 5" id="KW-0238">DNA-binding</keyword>
<name>A0A2L2YSY5_PARTP</name>
<dbReference type="GO" id="GO:0003677">
    <property type="term" value="F:DNA binding"/>
    <property type="evidence" value="ECO:0007669"/>
    <property type="project" value="UniProtKB-UniRule"/>
</dbReference>
<feature type="region of interest" description="Disordered" evidence="6">
    <location>
        <begin position="126"/>
        <end position="161"/>
    </location>
</feature>
<dbReference type="InterPro" id="IPR052224">
    <property type="entry name" value="THAP_domain_protein"/>
</dbReference>
<proteinExistence type="evidence at transcript level"/>
<evidence type="ECO:0000256" key="3">
    <source>
        <dbReference type="ARBA" id="ARBA00022833"/>
    </source>
</evidence>
<evidence type="ECO:0000256" key="2">
    <source>
        <dbReference type="ARBA" id="ARBA00022771"/>
    </source>
</evidence>
<dbReference type="PROSITE" id="PS50950">
    <property type="entry name" value="ZF_THAP"/>
    <property type="match status" value="1"/>
</dbReference>
<evidence type="ECO:0000256" key="1">
    <source>
        <dbReference type="ARBA" id="ARBA00022723"/>
    </source>
</evidence>
<dbReference type="EMBL" id="IAAA01040180">
    <property type="protein sequence ID" value="LAA10465.1"/>
    <property type="molecule type" value="mRNA"/>
</dbReference>
<dbReference type="PANTHER" id="PTHR46927:SF3">
    <property type="entry name" value="THAP-TYPE DOMAIN-CONTAINING PROTEIN"/>
    <property type="match status" value="1"/>
</dbReference>
<keyword evidence="2 5" id="KW-0863">Zinc-finger</keyword>
<keyword evidence="3" id="KW-0862">Zinc</keyword>
<dbReference type="InterPro" id="IPR038441">
    <property type="entry name" value="THAP_Znf_sf"/>
</dbReference>
<reference evidence="8" key="1">
    <citation type="journal article" date="2016" name="Mol. Ecol. Resour.">
        <title>Evaluation of the impact of RNA preservation methods of spiders for de novo transcriptome assembly.</title>
        <authorList>
            <person name="Kono N."/>
            <person name="Nakamura H."/>
            <person name="Ito Y."/>
            <person name="Tomita M."/>
            <person name="Arakawa K."/>
        </authorList>
    </citation>
    <scope>NUCLEOTIDE SEQUENCE</scope>
    <source>
        <tissue evidence="8">Whole body</tissue>
    </source>
</reference>
<sequence length="514" mass="59376">MPMRCFLPGCRTGYDSEVARRKKEGKKNLSLFKAPKDPYMFELWKKAIPRADKTLGPKHTVCELHFREEDIESYFETKLFNGNIHRIFRASKKLKPDAIPCIFSNVPGHSSFVENREEKFKEKYVKRKRKLHSNKKTESKRAKISFPDNETSKNNNSSLKTEKENVLMEVIVVHTLPEKSSITQPSRLKKRRNAKKSTNSSFSDSHKHIMSDPESSTTCSPPAPDTITNYPPRINTYNRILSESFAHDKLAKNFIEQNSSIESPLPDTLTENYSNQNTSNRTIANSSLHDALKDKYSDQNACDIAMTEYPTNDAISDDYSGQSNDDKTMNDFFSAQPAESNTDPIISNSIGTESNDISSDSDTEEQVSFDFIKANVNMFDTRNSWWRVNIFDDFIAFSRWTPDYTVQRRIVITEDLAVKVFLMDRETSIGWDMKKFYIFDIAKLIYRVENLKLCSGIDKKDRNCAGYLQRAFMCRKHSLCLNCIKWRKETRKKAVKRLKKSPSCIELLNFNLIT</sequence>
<dbReference type="SMART" id="SM00692">
    <property type="entry name" value="DM3"/>
    <property type="match status" value="1"/>
</dbReference>
<dbReference type="OrthoDB" id="6418547at2759"/>
<accession>A0A2L2YSY5</accession>
<evidence type="ECO:0000256" key="4">
    <source>
        <dbReference type="ARBA" id="ARBA00023125"/>
    </source>
</evidence>
<evidence type="ECO:0000313" key="8">
    <source>
        <dbReference type="EMBL" id="LAA10465.1"/>
    </source>
</evidence>
<evidence type="ECO:0000256" key="5">
    <source>
        <dbReference type="PROSITE-ProRule" id="PRU00309"/>
    </source>
</evidence>
<evidence type="ECO:0000256" key="6">
    <source>
        <dbReference type="SAM" id="MobiDB-lite"/>
    </source>
</evidence>
<dbReference type="AlphaFoldDB" id="A0A2L2YSY5"/>
<dbReference type="PANTHER" id="PTHR46927">
    <property type="entry name" value="AGAP005574-PA"/>
    <property type="match status" value="1"/>
</dbReference>
<dbReference type="InterPro" id="IPR006612">
    <property type="entry name" value="THAP_Znf"/>
</dbReference>
<dbReference type="Gene3D" id="6.20.210.20">
    <property type="entry name" value="THAP domain"/>
    <property type="match status" value="1"/>
</dbReference>
<feature type="region of interest" description="Disordered" evidence="6">
    <location>
        <begin position="181"/>
        <end position="230"/>
    </location>
</feature>
<dbReference type="GO" id="GO:0008270">
    <property type="term" value="F:zinc ion binding"/>
    <property type="evidence" value="ECO:0007669"/>
    <property type="project" value="UniProtKB-KW"/>
</dbReference>
<dbReference type="SUPFAM" id="SSF57716">
    <property type="entry name" value="Glucocorticoid receptor-like (DNA-binding domain)"/>
    <property type="match status" value="1"/>
</dbReference>
<evidence type="ECO:0000259" key="7">
    <source>
        <dbReference type="PROSITE" id="PS50950"/>
    </source>
</evidence>
<feature type="compositionally biased region" description="Polar residues" evidence="6">
    <location>
        <begin position="148"/>
        <end position="159"/>
    </location>
</feature>